<name>A0ABX5L8Z0_9MICC</name>
<feature type="transmembrane region" description="Helical" evidence="2">
    <location>
        <begin position="915"/>
        <end position="938"/>
    </location>
</feature>
<sequence length="1109" mass="116931">MHHLAKVSLRNRALIILITLFVSVFGVVSMNQLKQELMPSVEFPMISVAAQQPGASPQVMDEQVAQPLERSLQAVEGLESTKSTSRTGITTIQLSLDYGTNMDRARNQVERAISNARDLLPDGVSPTSFAGSFSDFPVVYYAVSGEGSLSAVADRVTSNVIPEIERLDGVRQAQLTGASSQYVKVTPDEKKMKDAGLTEQDLQKAISEVGRSVPLGSVEEGSLSLPAETNGAPKDLDEWRKLPIAAAANAQAPGAGDAATGDAAANAQASPQSPELAPGQTQGQAQTQKPKISLLGDVAKVELADEESFSITRTNGELSLALSITKTPDADTVKVAEAIEEALPQLLKDADAEGVLIFDQSEAITSAVSDLTKEGLLGLVFAVLVILIFLLSFRATLVTAISIPLSLLATFIGLFGFGYSLNMLTLGALTISIGRVVDDAIVVIENIRRHLANDTAGATTGAAGDGVERDGTVVSRRNSIVHAVKEVAGAITASTLTTVAVFAPIAFVSGLAGELFRPFALTVTIALLASLVVSLTIVPVLAYWFISGEKGAKKSTKKKRARRSAETTEQLPALQRAYRPVLRSTQKHPVITLVASVALLAGSIALTPFIKTNMFGDMGETSFDAELALPTGSSLAKTEKQARMVSDEIEKVDGVRDVQYTVGSGTDQLSVMMGGQGSDTAQFIVVVDGSSKVNEARDAVEKQVGALKGLDQKAEFEVSAPGTGGGFNQDITIEVQGTSPEVLAKATKKVTDTMRDIPEVTAIKNDLTTTQPTVLVDVDRKKAAEKGLSAQQVGALLNGTIEPLEAGRTTFGFQTYSIKIGEGKTISSIEDLEKLTIPAATGDVKVSDVAKVSQQDKETVVVSRNTDRIAQVTISPTAAGLGSVADEVGKRLDQLELPDGAHATIGGAATQQADAFMQLGIAVLLAIAIVYIIMVATFRSLIQPFILLISIPFAFIGSLLALLITQIPLGLPSLIGMLMLVGIVVTNAIVLIDLINQYRDAADHRDAGERDAMPLDQAIELGALRRLRPILMTALATIGAMVPTAFGLTGGTGGFISQPLAVVVIGGLISSTLLTLILVPVLYRLVEGRRERKRLKRADQQTEEDAVPA</sequence>
<feature type="transmembrane region" description="Helical" evidence="2">
    <location>
        <begin position="1030"/>
        <end position="1048"/>
    </location>
</feature>
<keyword evidence="2" id="KW-1133">Transmembrane helix</keyword>
<evidence type="ECO:0000256" key="2">
    <source>
        <dbReference type="SAM" id="Phobius"/>
    </source>
</evidence>
<evidence type="ECO:0000313" key="3">
    <source>
        <dbReference type="EMBL" id="PWI28170.1"/>
    </source>
</evidence>
<keyword evidence="4" id="KW-1185">Reference proteome</keyword>
<feature type="transmembrane region" description="Helical" evidence="2">
    <location>
        <begin position="401"/>
        <end position="421"/>
    </location>
</feature>
<feature type="region of interest" description="Disordered" evidence="1">
    <location>
        <begin position="253"/>
        <end position="289"/>
    </location>
</feature>
<feature type="transmembrane region" description="Helical" evidence="2">
    <location>
        <begin position="973"/>
        <end position="995"/>
    </location>
</feature>
<keyword evidence="2" id="KW-0812">Transmembrane</keyword>
<dbReference type="Gene3D" id="3.30.70.1320">
    <property type="entry name" value="Multidrug efflux transporter AcrB pore domain like"/>
    <property type="match status" value="2"/>
</dbReference>
<keyword evidence="2" id="KW-0472">Membrane</keyword>
<organism evidence="3 4">
    <name type="scientific">Pseudoglutamicibacter cumminsii</name>
    <dbReference type="NCBI Taxonomy" id="156979"/>
    <lineage>
        <taxon>Bacteria</taxon>
        <taxon>Bacillati</taxon>
        <taxon>Actinomycetota</taxon>
        <taxon>Actinomycetes</taxon>
        <taxon>Micrococcales</taxon>
        <taxon>Micrococcaceae</taxon>
        <taxon>Pseudoglutamicibacter</taxon>
    </lineage>
</organism>
<dbReference type="Gene3D" id="3.30.70.1430">
    <property type="entry name" value="Multidrug efflux transporter AcrB pore domain"/>
    <property type="match status" value="2"/>
</dbReference>
<dbReference type="Pfam" id="PF00873">
    <property type="entry name" value="ACR_tran"/>
    <property type="match status" value="2"/>
</dbReference>
<feature type="transmembrane region" description="Helical" evidence="2">
    <location>
        <begin position="487"/>
        <end position="507"/>
    </location>
</feature>
<dbReference type="InterPro" id="IPR001036">
    <property type="entry name" value="Acrflvin-R"/>
</dbReference>
<feature type="transmembrane region" description="Helical" evidence="2">
    <location>
        <begin position="590"/>
        <end position="610"/>
    </location>
</feature>
<dbReference type="InterPro" id="IPR027463">
    <property type="entry name" value="AcrB_DN_DC_subdom"/>
</dbReference>
<feature type="transmembrane region" description="Helical" evidence="2">
    <location>
        <begin position="376"/>
        <end position="395"/>
    </location>
</feature>
<dbReference type="Proteomes" id="UP000245514">
    <property type="component" value="Unassembled WGS sequence"/>
</dbReference>
<dbReference type="SUPFAM" id="SSF82714">
    <property type="entry name" value="Multidrug efflux transporter AcrB TolC docking domain, DN and DC subdomains"/>
    <property type="match status" value="1"/>
</dbReference>
<dbReference type="EMBL" id="QFWG01000003">
    <property type="protein sequence ID" value="PWI28170.1"/>
    <property type="molecule type" value="Genomic_DNA"/>
</dbReference>
<reference evidence="3 4" key="1">
    <citation type="submission" date="2018-05" db="EMBL/GenBank/DDBJ databases">
        <title>Draft Genome Sequence of Arthrobacter cumminsii IME1328, Isolated from a Patient Who Suffered from Foot Ulcers in China.</title>
        <authorList>
            <person name="Li M."/>
            <person name="Jiang Z."/>
            <person name="Sun Q."/>
            <person name="Tong Y."/>
        </authorList>
    </citation>
    <scope>NUCLEOTIDE SEQUENCE [LARGE SCALE GENOMIC DNA]</scope>
    <source>
        <strain evidence="3 4">IME1328</strain>
    </source>
</reference>
<dbReference type="RefSeq" id="WP_109303406.1">
    <property type="nucleotide sequence ID" value="NZ_QFWG01000003.1"/>
</dbReference>
<dbReference type="PRINTS" id="PR00702">
    <property type="entry name" value="ACRIFLAVINRP"/>
</dbReference>
<gene>
    <name evidence="3" type="ORF">CAY35_03935</name>
</gene>
<dbReference type="SUPFAM" id="SSF82693">
    <property type="entry name" value="Multidrug efflux transporter AcrB pore domain, PN1, PN2, PC1 and PC2 subdomains"/>
    <property type="match status" value="2"/>
</dbReference>
<dbReference type="Gene3D" id="3.30.70.1440">
    <property type="entry name" value="Multidrug efflux transporter AcrB pore domain"/>
    <property type="match status" value="1"/>
</dbReference>
<evidence type="ECO:0000256" key="1">
    <source>
        <dbReference type="SAM" id="MobiDB-lite"/>
    </source>
</evidence>
<feature type="transmembrane region" description="Helical" evidence="2">
    <location>
        <begin position="12"/>
        <end position="30"/>
    </location>
</feature>
<feature type="transmembrane region" description="Helical" evidence="2">
    <location>
        <begin position="945"/>
        <end position="967"/>
    </location>
</feature>
<protein>
    <submittedName>
        <fullName evidence="3">Hydrogenase expression protein</fullName>
    </submittedName>
</protein>
<proteinExistence type="predicted"/>
<dbReference type="PANTHER" id="PTHR32063:SF0">
    <property type="entry name" value="SWARMING MOTILITY PROTEIN SWRC"/>
    <property type="match status" value="1"/>
</dbReference>
<dbReference type="PANTHER" id="PTHR32063">
    <property type="match status" value="1"/>
</dbReference>
<feature type="transmembrane region" description="Helical" evidence="2">
    <location>
        <begin position="519"/>
        <end position="546"/>
    </location>
</feature>
<accession>A0ABX5L8Z0</accession>
<feature type="transmembrane region" description="Helical" evidence="2">
    <location>
        <begin position="1060"/>
        <end position="1086"/>
    </location>
</feature>
<comment type="caution">
    <text evidence="3">The sequence shown here is derived from an EMBL/GenBank/DDBJ whole genome shotgun (WGS) entry which is preliminary data.</text>
</comment>
<dbReference type="Gene3D" id="3.30.2090.10">
    <property type="entry name" value="Multidrug efflux transporter AcrB TolC docking domain, DN and DC subdomains"/>
    <property type="match status" value="3"/>
</dbReference>
<evidence type="ECO:0000313" key="4">
    <source>
        <dbReference type="Proteomes" id="UP000245514"/>
    </source>
</evidence>
<dbReference type="SUPFAM" id="SSF82866">
    <property type="entry name" value="Multidrug efflux transporter AcrB transmembrane domain"/>
    <property type="match status" value="2"/>
</dbReference>
<dbReference type="Gene3D" id="1.20.1640.10">
    <property type="entry name" value="Multidrug efflux transporter AcrB transmembrane domain"/>
    <property type="match status" value="3"/>
</dbReference>